<dbReference type="RefSeq" id="WP_148690549.1">
    <property type="nucleotide sequence ID" value="NZ_CP020477.1"/>
</dbReference>
<dbReference type="PIRSF" id="PIRSF000102">
    <property type="entry name" value="Lac_mal_DH"/>
    <property type="match status" value="1"/>
</dbReference>
<dbReference type="PANTHER" id="PTHR43128">
    <property type="entry name" value="L-2-HYDROXYCARBOXYLATE DEHYDROGENASE (NAD(P)(+))"/>
    <property type="match status" value="1"/>
</dbReference>
<gene>
    <name evidence="12" type="ORF">B6F84_01335</name>
</gene>
<dbReference type="STRING" id="282676.B6F84_01335"/>
<dbReference type="OrthoDB" id="2596at2157"/>
<dbReference type="PANTHER" id="PTHR43128:SF16">
    <property type="entry name" value="L-LACTATE DEHYDROGENASE"/>
    <property type="match status" value="1"/>
</dbReference>
<evidence type="ECO:0000259" key="10">
    <source>
        <dbReference type="Pfam" id="PF00056"/>
    </source>
</evidence>
<dbReference type="InterPro" id="IPR015955">
    <property type="entry name" value="Lactate_DH/Glyco_Ohase_4_C"/>
</dbReference>
<dbReference type="EMBL" id="CP020477">
    <property type="protein sequence ID" value="ARM74798.1"/>
    <property type="molecule type" value="Genomic_DNA"/>
</dbReference>
<dbReference type="SUPFAM" id="SSF56327">
    <property type="entry name" value="LDH C-terminal domain-like"/>
    <property type="match status" value="1"/>
</dbReference>
<dbReference type="Gene3D" id="3.90.110.10">
    <property type="entry name" value="Lactate dehydrogenase/glycoside hydrolase, family 4, C-terminal"/>
    <property type="match status" value="1"/>
</dbReference>
<dbReference type="Pfam" id="PF02866">
    <property type="entry name" value="Ldh_1_C"/>
    <property type="match status" value="1"/>
</dbReference>
<feature type="binding site" evidence="8">
    <location>
        <position position="95"/>
    </location>
    <ligand>
        <name>NAD(+)</name>
        <dbReference type="ChEBI" id="CHEBI:57540"/>
    </ligand>
</feature>
<dbReference type="GeneID" id="41589520"/>
<evidence type="ECO:0000256" key="5">
    <source>
        <dbReference type="ARBA" id="ARBA00023027"/>
    </source>
</evidence>
<evidence type="ECO:0000256" key="6">
    <source>
        <dbReference type="PIRSR" id="PIRSR000102-1"/>
    </source>
</evidence>
<feature type="binding site" evidence="7">
    <location>
        <position position="88"/>
    </location>
    <ligand>
        <name>substrate</name>
    </ligand>
</feature>
<dbReference type="InterPro" id="IPR001557">
    <property type="entry name" value="L-lactate/malate_DH"/>
</dbReference>
<feature type="binding site" evidence="8">
    <location>
        <position position="33"/>
    </location>
    <ligand>
        <name>NAD(+)</name>
        <dbReference type="ChEBI" id="CHEBI:57540"/>
    </ligand>
</feature>
<feature type="binding site" evidence="7">
    <location>
        <position position="120"/>
    </location>
    <ligand>
        <name>substrate</name>
    </ligand>
</feature>
<name>A0A1W6JWZ9_9CREN</name>
<feature type="binding site" evidence="7">
    <location>
        <position position="82"/>
    </location>
    <ligand>
        <name>substrate</name>
    </ligand>
</feature>
<feature type="binding site" evidence="7">
    <location>
        <position position="148"/>
    </location>
    <ligand>
        <name>substrate</name>
    </ligand>
</feature>
<feature type="active site" description="Proton acceptor" evidence="6">
    <location>
        <position position="172"/>
    </location>
</feature>
<dbReference type="PRINTS" id="PR00086">
    <property type="entry name" value="LLDHDRGNASE"/>
</dbReference>
<keyword evidence="5 8" id="KW-0520">NAD</keyword>
<dbReference type="GO" id="GO:0004459">
    <property type="term" value="F:L-lactate dehydrogenase (NAD+) activity"/>
    <property type="evidence" value="ECO:0007669"/>
    <property type="project" value="TreeGrafter"/>
</dbReference>
<reference evidence="12 13" key="1">
    <citation type="submission" date="2017-03" db="EMBL/GenBank/DDBJ databases">
        <title>Sulfur activation and transportation mechanism of thermophilic Archaea Acidianus manzaensis YN-25.</title>
        <authorList>
            <person name="Ma Y."/>
            <person name="Yang Y."/>
            <person name="Xia J."/>
        </authorList>
    </citation>
    <scope>NUCLEOTIDE SEQUENCE [LARGE SCALE GENOMIC DNA]</scope>
    <source>
        <strain evidence="12 13">YN-25</strain>
    </source>
</reference>
<feature type="domain" description="Lactate/malate dehydrogenase C-terminal" evidence="11">
    <location>
        <begin position="146"/>
        <end position="279"/>
    </location>
</feature>
<evidence type="ECO:0000256" key="1">
    <source>
        <dbReference type="ARBA" id="ARBA00008104"/>
    </source>
</evidence>
<keyword evidence="13" id="KW-1185">Reference proteome</keyword>
<feature type="binding site" evidence="8">
    <location>
        <begin position="8"/>
        <end position="13"/>
    </location>
    <ligand>
        <name>NAD(+)</name>
        <dbReference type="ChEBI" id="CHEBI:57540"/>
    </ligand>
</feature>
<sequence>MTKIAFIGVGKIGQTIVYSSVIDGIFDEIMLYDIIPELPDKFEHELRHAFASRGVKTEIISTNNIDDISNSDIVVIAAGKPRKPGMSRRDLFKDNAKIMIDLASKLPSKNHGAIYVMVANPVDMNASVFAKYSKEMVISTGDQVETMRMRSFIAKKLHVPVNEVDGFVGGEHGEDAVVLWSTVSVKGLPISEYNINKEEVEKYVKEIPGEIIRVMGGTTWGPGTIIADIIKAITLNENRLMSIAMPRKFEDEIIHVSVPTIVGRKIGPSIESLIDEQDRWHLTSAMKDFYDVYKDMLKSLESVENAR</sequence>
<dbReference type="KEGG" id="aman:B6F84_01335"/>
<dbReference type="GO" id="GO:0006099">
    <property type="term" value="P:tricarboxylic acid cycle"/>
    <property type="evidence" value="ECO:0007669"/>
    <property type="project" value="UniProtKB-KW"/>
</dbReference>
<keyword evidence="3" id="KW-0816">Tricarboxylic acid cycle</keyword>
<keyword evidence="4 9" id="KW-0560">Oxidoreductase</keyword>
<protein>
    <recommendedName>
        <fullName evidence="2">Malate dehydrogenase</fullName>
    </recommendedName>
</protein>
<evidence type="ECO:0000313" key="13">
    <source>
        <dbReference type="Proteomes" id="UP000193404"/>
    </source>
</evidence>
<dbReference type="SUPFAM" id="SSF51735">
    <property type="entry name" value="NAD(P)-binding Rossmann-fold domains"/>
    <property type="match status" value="1"/>
</dbReference>
<accession>A0A1W6JWZ9</accession>
<dbReference type="Proteomes" id="UP000193404">
    <property type="component" value="Chromosome"/>
</dbReference>
<proteinExistence type="inferred from homology"/>
<evidence type="ECO:0000313" key="12">
    <source>
        <dbReference type="EMBL" id="ARM74798.1"/>
    </source>
</evidence>
<dbReference type="InterPro" id="IPR036291">
    <property type="entry name" value="NAD(P)-bd_dom_sf"/>
</dbReference>
<evidence type="ECO:0000256" key="7">
    <source>
        <dbReference type="PIRSR" id="PIRSR000102-2"/>
    </source>
</evidence>
<organism evidence="12 13">
    <name type="scientific">Acidianus manzaensis</name>
    <dbReference type="NCBI Taxonomy" id="282676"/>
    <lineage>
        <taxon>Archaea</taxon>
        <taxon>Thermoproteota</taxon>
        <taxon>Thermoprotei</taxon>
        <taxon>Sulfolobales</taxon>
        <taxon>Sulfolobaceae</taxon>
        <taxon>Acidianus</taxon>
    </lineage>
</organism>
<dbReference type="Pfam" id="PF00056">
    <property type="entry name" value="Ldh_1_N"/>
    <property type="match status" value="1"/>
</dbReference>
<evidence type="ECO:0000256" key="8">
    <source>
        <dbReference type="PIRSR" id="PIRSR000102-3"/>
    </source>
</evidence>
<evidence type="ECO:0000256" key="9">
    <source>
        <dbReference type="RuleBase" id="RU003369"/>
    </source>
</evidence>
<dbReference type="Gene3D" id="3.40.50.720">
    <property type="entry name" value="NAD(P)-binding Rossmann-like Domain"/>
    <property type="match status" value="1"/>
</dbReference>
<dbReference type="GO" id="GO:0006089">
    <property type="term" value="P:lactate metabolic process"/>
    <property type="evidence" value="ECO:0007669"/>
    <property type="project" value="TreeGrafter"/>
</dbReference>
<evidence type="ECO:0000256" key="3">
    <source>
        <dbReference type="ARBA" id="ARBA00022532"/>
    </source>
</evidence>
<feature type="domain" description="Lactate/malate dehydrogenase N-terminal" evidence="10">
    <location>
        <begin position="2"/>
        <end position="134"/>
    </location>
</feature>
<evidence type="ECO:0000256" key="2">
    <source>
        <dbReference type="ARBA" id="ARBA00020382"/>
    </source>
</evidence>
<evidence type="ECO:0000259" key="11">
    <source>
        <dbReference type="Pfam" id="PF02866"/>
    </source>
</evidence>
<feature type="binding site" evidence="8">
    <location>
        <begin position="118"/>
        <end position="120"/>
    </location>
    <ligand>
        <name>NAD(+)</name>
        <dbReference type="ChEBI" id="CHEBI:57540"/>
    </ligand>
</feature>
<comment type="similarity">
    <text evidence="1 9">Belongs to the LDH/MDH superfamily.</text>
</comment>
<dbReference type="AlphaFoldDB" id="A0A1W6JWZ9"/>
<dbReference type="CDD" id="cd00300">
    <property type="entry name" value="LDH_like"/>
    <property type="match status" value="1"/>
</dbReference>
<dbReference type="InterPro" id="IPR001236">
    <property type="entry name" value="Lactate/malate_DH_N"/>
</dbReference>
<dbReference type="InterPro" id="IPR022383">
    <property type="entry name" value="Lactate/malate_DH_C"/>
</dbReference>
<evidence type="ECO:0000256" key="4">
    <source>
        <dbReference type="ARBA" id="ARBA00023002"/>
    </source>
</evidence>